<dbReference type="AlphaFoldDB" id="U7QVL6"/>
<proteinExistence type="predicted"/>
<organism evidence="1 2">
    <name type="scientific">Photorhabdus temperata J3</name>
    <dbReference type="NCBI Taxonomy" id="1389415"/>
    <lineage>
        <taxon>Bacteria</taxon>
        <taxon>Pseudomonadati</taxon>
        <taxon>Pseudomonadota</taxon>
        <taxon>Gammaproteobacteria</taxon>
        <taxon>Enterobacterales</taxon>
        <taxon>Morganellaceae</taxon>
        <taxon>Photorhabdus</taxon>
    </lineage>
</organism>
<sequence>MSNPMFQAGYNAAVHRRMRVPAHCPIFQDFLSQIGNGSCIPEAREWIRGFDTRIDEECELLLENERTGSHENQLLS</sequence>
<comment type="caution">
    <text evidence="1">The sequence shown here is derived from an EMBL/GenBank/DDBJ whole genome shotgun (WGS) entry which is preliminary data.</text>
</comment>
<reference evidence="1 2" key="1">
    <citation type="submission" date="2013-10" db="EMBL/GenBank/DDBJ databases">
        <title>Whole Genome Shotgun Sequence of Photorhabdus temperata J3.</title>
        <authorList>
            <person name="Park G.-S."/>
            <person name="Hong S.-J."/>
            <person name="Shin J.-H."/>
        </authorList>
    </citation>
    <scope>NUCLEOTIDE SEQUENCE [LARGE SCALE GENOMIC DNA]</scope>
    <source>
        <strain evidence="1 2">J3</strain>
    </source>
</reference>
<dbReference type="EMBL" id="AXDT01000223">
    <property type="protein sequence ID" value="ERT11165.1"/>
    <property type="molecule type" value="Genomic_DNA"/>
</dbReference>
<accession>U7QVL6</accession>
<dbReference type="RefSeq" id="WP_021326736.1">
    <property type="nucleotide sequence ID" value="NZ_AXDT01000223.1"/>
</dbReference>
<gene>
    <name evidence="1" type="ORF">O185_20890</name>
</gene>
<dbReference type="Proteomes" id="UP000017133">
    <property type="component" value="Unassembled WGS sequence"/>
</dbReference>
<dbReference type="PATRIC" id="fig|1389415.4.peg.4177"/>
<name>U7QVL6_PHOTE</name>
<protein>
    <submittedName>
        <fullName evidence="1">Uncharacterized protein</fullName>
    </submittedName>
</protein>
<evidence type="ECO:0000313" key="1">
    <source>
        <dbReference type="EMBL" id="ERT11165.1"/>
    </source>
</evidence>
<keyword evidence="2" id="KW-1185">Reference proteome</keyword>
<evidence type="ECO:0000313" key="2">
    <source>
        <dbReference type="Proteomes" id="UP000017133"/>
    </source>
</evidence>